<feature type="transmembrane region" description="Helical" evidence="13">
    <location>
        <begin position="450"/>
        <end position="472"/>
    </location>
</feature>
<feature type="compositionally biased region" description="Polar residues" evidence="12">
    <location>
        <begin position="49"/>
        <end position="59"/>
    </location>
</feature>
<evidence type="ECO:0000256" key="8">
    <source>
        <dbReference type="ARBA" id="ARBA00022679"/>
    </source>
</evidence>
<dbReference type="RefSeq" id="WP_107931298.1">
    <property type="nucleotide sequence ID" value="NZ_PZZN01000001.1"/>
</dbReference>
<evidence type="ECO:0000256" key="6">
    <source>
        <dbReference type="ARBA" id="ARBA00022519"/>
    </source>
</evidence>
<keyword evidence="5" id="KW-1003">Cell membrane</keyword>
<feature type="domain" description="Glycosyltransferase 2-like" evidence="14">
    <location>
        <begin position="242"/>
        <end position="437"/>
    </location>
</feature>
<keyword evidence="7" id="KW-0328">Glycosyltransferase</keyword>
<dbReference type="NCBIfam" id="NF003958">
    <property type="entry name" value="PRK05454.2-1"/>
    <property type="match status" value="1"/>
</dbReference>
<dbReference type="Pfam" id="PF13632">
    <property type="entry name" value="Glyco_trans_2_3"/>
    <property type="match status" value="1"/>
</dbReference>
<dbReference type="InterPro" id="IPR029044">
    <property type="entry name" value="Nucleotide-diphossugar_trans"/>
</dbReference>
<keyword evidence="6" id="KW-0997">Cell inner membrane</keyword>
<keyword evidence="8 15" id="KW-0808">Transferase</keyword>
<gene>
    <name evidence="15" type="ORF">C8J24_1473</name>
</gene>
<dbReference type="InterPro" id="IPR050321">
    <property type="entry name" value="Glycosyltr_2/OpgH_subfam"/>
</dbReference>
<dbReference type="InterPro" id="IPR001173">
    <property type="entry name" value="Glyco_trans_2-like"/>
</dbReference>
<sequence length="622" mass="66930">MSVDSSGRPGHPALPARLPAEVPIDMPLQNFRARGTGGGPTPDPLAGPSNGSDTLTSPEGMSSRRLLLFLLTMLLATTASAAVQDSLLGDGIDLWDVALLVLFFPLFAWIAFGFLNALIGFVLLMTRMHPGFVPVPQNRQPLTGQTAVLIPVHNEDVDAVFGRIARMMHAIEAAGEAGSFAFFVLSDSGEESGAQEVAAWEVLAPGSRVPLYYRRRTDNVARKPGNVADWVRRFGGGYDHMLVLDADSLMSGDAMIGMAQVMERRPSVGLLQTVPTIRGATTLFQRWMQFNSRLYGPISTAGLVWWSGSEASFWGHNAIIRTRAFAESCGLPVLPGGPPFGGAIMSHDMVEAALLRRRGWAVHLIMIDDSYEEFPPTLIDMAVRDRRWAQGNIQHLKLLGSDGFHPVNRLQLAIGASAYMTSPAWLVLILTTIAQAFAGESKLVEATTSARVLALTVILLFGPKLLGIIWAVSDRSRRTAFGGARAIILSAIAEIPLSMLSAPVIMLTQTMDLISIFRGQPSGWSPQNRDRDGLSIADVVPRYRWHLAAGVALLLISPAVPITALWLAPVTLGLLLSPWLAKWSASNAAGSRADARGLFQVPASGIDQLPATEALALRAIAH</sequence>
<evidence type="ECO:0000259" key="14">
    <source>
        <dbReference type="Pfam" id="PF13632"/>
    </source>
</evidence>
<dbReference type="GO" id="GO:0016758">
    <property type="term" value="F:hexosyltransferase activity"/>
    <property type="evidence" value="ECO:0007669"/>
    <property type="project" value="TreeGrafter"/>
</dbReference>
<evidence type="ECO:0000256" key="10">
    <source>
        <dbReference type="ARBA" id="ARBA00022989"/>
    </source>
</evidence>
<evidence type="ECO:0000256" key="12">
    <source>
        <dbReference type="SAM" id="MobiDB-lite"/>
    </source>
</evidence>
<feature type="region of interest" description="Disordered" evidence="12">
    <location>
        <begin position="31"/>
        <end position="59"/>
    </location>
</feature>
<name>A0A2T4YW74_9SPHN</name>
<keyword evidence="9 13" id="KW-0812">Transmembrane</keyword>
<dbReference type="EMBL" id="PZZN01000001">
    <property type="protein sequence ID" value="PTM48064.1"/>
    <property type="molecule type" value="Genomic_DNA"/>
</dbReference>
<comment type="pathway">
    <text evidence="2">Glycan metabolism; osmoregulated periplasmic glucan (OPG) biosynthesis.</text>
</comment>
<protein>
    <recommendedName>
        <fullName evidence="4">Glucans biosynthesis glucosyltransferase H</fullName>
    </recommendedName>
</protein>
<dbReference type="NCBIfam" id="NF003962">
    <property type="entry name" value="PRK05454.2-5"/>
    <property type="match status" value="1"/>
</dbReference>
<feature type="transmembrane region" description="Helical" evidence="13">
    <location>
        <begin position="103"/>
        <end position="124"/>
    </location>
</feature>
<feature type="transmembrane region" description="Helical" evidence="13">
    <location>
        <begin position="418"/>
        <end position="438"/>
    </location>
</feature>
<comment type="similarity">
    <text evidence="3">Belongs to the glycosyltransferase 2 family. OpgH subfamily.</text>
</comment>
<proteinExistence type="inferred from homology"/>
<keyword evidence="16" id="KW-1185">Reference proteome</keyword>
<feature type="transmembrane region" description="Helical" evidence="13">
    <location>
        <begin position="66"/>
        <end position="83"/>
    </location>
</feature>
<evidence type="ECO:0000256" key="7">
    <source>
        <dbReference type="ARBA" id="ARBA00022676"/>
    </source>
</evidence>
<reference evidence="15 16" key="1">
    <citation type="submission" date="2018-04" db="EMBL/GenBank/DDBJ databases">
        <title>Genomic Encyclopedia of Type Strains, Phase III (KMG-III): the genomes of soil and plant-associated and newly described type strains.</title>
        <authorList>
            <person name="Whitman W."/>
        </authorList>
    </citation>
    <scope>NUCLEOTIDE SEQUENCE [LARGE SCALE GENOMIC DNA]</scope>
    <source>
        <strain evidence="15 16">NW12</strain>
    </source>
</reference>
<dbReference type="GO" id="GO:0005886">
    <property type="term" value="C:plasma membrane"/>
    <property type="evidence" value="ECO:0007669"/>
    <property type="project" value="UniProtKB-SubCell"/>
</dbReference>
<evidence type="ECO:0000256" key="1">
    <source>
        <dbReference type="ARBA" id="ARBA00004429"/>
    </source>
</evidence>
<evidence type="ECO:0000313" key="15">
    <source>
        <dbReference type="EMBL" id="PTM48064.1"/>
    </source>
</evidence>
<comment type="subcellular location">
    <subcellularLocation>
        <location evidence="1">Cell inner membrane</location>
        <topology evidence="1">Multi-pass membrane protein</topology>
    </subcellularLocation>
</comment>
<evidence type="ECO:0000256" key="2">
    <source>
        <dbReference type="ARBA" id="ARBA00005001"/>
    </source>
</evidence>
<keyword evidence="10 13" id="KW-1133">Transmembrane helix</keyword>
<evidence type="ECO:0000256" key="11">
    <source>
        <dbReference type="ARBA" id="ARBA00023136"/>
    </source>
</evidence>
<dbReference type="Proteomes" id="UP000240996">
    <property type="component" value="Unassembled WGS sequence"/>
</dbReference>
<evidence type="ECO:0000256" key="4">
    <source>
        <dbReference type="ARBA" id="ARBA00020585"/>
    </source>
</evidence>
<keyword evidence="11 13" id="KW-0472">Membrane</keyword>
<comment type="caution">
    <text evidence="15">The sequence shown here is derived from an EMBL/GenBank/DDBJ whole genome shotgun (WGS) entry which is preliminary data.</text>
</comment>
<dbReference type="AlphaFoldDB" id="A0A2T4YW74"/>
<evidence type="ECO:0000256" key="5">
    <source>
        <dbReference type="ARBA" id="ARBA00022475"/>
    </source>
</evidence>
<evidence type="ECO:0000256" key="9">
    <source>
        <dbReference type="ARBA" id="ARBA00022692"/>
    </source>
</evidence>
<evidence type="ECO:0000256" key="3">
    <source>
        <dbReference type="ARBA" id="ARBA00009337"/>
    </source>
</evidence>
<organism evidence="15 16">
    <name type="scientific">Sphingomonas aerolata</name>
    <dbReference type="NCBI Taxonomy" id="185951"/>
    <lineage>
        <taxon>Bacteria</taxon>
        <taxon>Pseudomonadati</taxon>
        <taxon>Pseudomonadota</taxon>
        <taxon>Alphaproteobacteria</taxon>
        <taxon>Sphingomonadales</taxon>
        <taxon>Sphingomonadaceae</taxon>
        <taxon>Sphingomonas</taxon>
    </lineage>
</organism>
<feature type="transmembrane region" description="Helical" evidence="13">
    <location>
        <begin position="484"/>
        <end position="505"/>
    </location>
</feature>
<accession>A0A2T4YW74</accession>
<evidence type="ECO:0000313" key="16">
    <source>
        <dbReference type="Proteomes" id="UP000240996"/>
    </source>
</evidence>
<dbReference type="SUPFAM" id="SSF53448">
    <property type="entry name" value="Nucleotide-diphospho-sugar transferases"/>
    <property type="match status" value="1"/>
</dbReference>
<dbReference type="PANTHER" id="PTHR43867:SF5">
    <property type="entry name" value="GLUCANS BIOSYNTHESIS GLUCOSYLTRANSFERASE H"/>
    <property type="match status" value="1"/>
</dbReference>
<evidence type="ECO:0000256" key="13">
    <source>
        <dbReference type="SAM" id="Phobius"/>
    </source>
</evidence>
<dbReference type="Gene3D" id="3.90.550.10">
    <property type="entry name" value="Spore Coat Polysaccharide Biosynthesis Protein SpsA, Chain A"/>
    <property type="match status" value="1"/>
</dbReference>
<feature type="transmembrane region" description="Helical" evidence="13">
    <location>
        <begin position="547"/>
        <end position="576"/>
    </location>
</feature>
<dbReference type="PANTHER" id="PTHR43867">
    <property type="entry name" value="CELLULOSE SYNTHASE CATALYTIC SUBUNIT A [UDP-FORMING]"/>
    <property type="match status" value="1"/>
</dbReference>